<organism evidence="2 3">
    <name type="scientific">Romboutsia ilealis</name>
    <dbReference type="NCBI Taxonomy" id="1115758"/>
    <lineage>
        <taxon>Bacteria</taxon>
        <taxon>Bacillati</taxon>
        <taxon>Bacillota</taxon>
        <taxon>Clostridia</taxon>
        <taxon>Peptostreptococcales</taxon>
        <taxon>Peptostreptococcaceae</taxon>
        <taxon>Romboutsia</taxon>
    </lineage>
</organism>
<feature type="domain" description="B3/B4 tRNA-binding" evidence="1">
    <location>
        <begin position="61"/>
        <end position="209"/>
    </location>
</feature>
<gene>
    <name evidence="2" type="ORF">CRIB_1465</name>
</gene>
<evidence type="ECO:0000313" key="3">
    <source>
        <dbReference type="Proteomes" id="UP000245622"/>
    </source>
</evidence>
<protein>
    <submittedName>
        <fullName evidence="2">B3/4 domain protein</fullName>
        <ecNumber evidence="2">6.1.1.20</ecNumber>
    </submittedName>
</protein>
<dbReference type="EC" id="6.1.1.20" evidence="2"/>
<dbReference type="GeneID" id="82205499"/>
<dbReference type="RefSeq" id="WP_180701623.1">
    <property type="nucleotide sequence ID" value="NZ_LN555523.1"/>
</dbReference>
<keyword evidence="3" id="KW-1185">Reference proteome</keyword>
<dbReference type="SMART" id="SM00873">
    <property type="entry name" value="B3_4"/>
    <property type="match status" value="1"/>
</dbReference>
<dbReference type="Gene3D" id="3.50.40.10">
    <property type="entry name" value="Phenylalanyl-trna Synthetase, Chain B, domain 3"/>
    <property type="match status" value="1"/>
</dbReference>
<sequence>MININIDKKLSEKVNVHIASIEAKVKTKESDKELLELINKKCEEIKENIKFDEVIKLKNILSSRNAYKKLGKDPSRYRLSSESLVKRVVKGNDLYIVNNIVDINNLISLHTCYSVGTYDLDKVKGSITFTVGEENERYDGIGRGSINLENLPVFEDEDGKFGSTTSDSIKAMITNDTTHILMNIIAFEEDENLERYIEYSKKLLERFADATIIDTKITKCK</sequence>
<dbReference type="InterPro" id="IPR005146">
    <property type="entry name" value="B3/B4_tRNA-bd"/>
</dbReference>
<dbReference type="AlphaFoldDB" id="A0A1V1I1P7"/>
<dbReference type="KEGG" id="ril:CRIB_1465"/>
<dbReference type="SUPFAM" id="SSF56037">
    <property type="entry name" value="PheT/TilS domain"/>
    <property type="match status" value="1"/>
</dbReference>
<dbReference type="Pfam" id="PF03483">
    <property type="entry name" value="B3_4"/>
    <property type="match status" value="1"/>
</dbReference>
<reference evidence="2 3" key="1">
    <citation type="submission" date="2014-04" db="EMBL/GenBank/DDBJ databases">
        <authorList>
            <person name="Hornung B.V."/>
        </authorList>
    </citation>
    <scope>NUCLEOTIDE SEQUENCE [LARGE SCALE GENOMIC DNA]</scope>
    <source>
        <strain evidence="2 3">CRIB</strain>
    </source>
</reference>
<dbReference type="GO" id="GO:0003723">
    <property type="term" value="F:RNA binding"/>
    <property type="evidence" value="ECO:0007669"/>
    <property type="project" value="InterPro"/>
</dbReference>
<name>A0A1V1I1P7_9FIRM</name>
<dbReference type="GO" id="GO:0004826">
    <property type="term" value="F:phenylalanine-tRNA ligase activity"/>
    <property type="evidence" value="ECO:0007669"/>
    <property type="project" value="UniProtKB-EC"/>
</dbReference>
<evidence type="ECO:0000313" key="2">
    <source>
        <dbReference type="EMBL" id="CED94073.1"/>
    </source>
</evidence>
<dbReference type="Proteomes" id="UP000245622">
    <property type="component" value="Chromosome 1"/>
</dbReference>
<proteinExistence type="predicted"/>
<keyword evidence="2" id="KW-0436">Ligase</keyword>
<dbReference type="PANTHER" id="PTHR39209">
    <property type="match status" value="1"/>
</dbReference>
<accession>A0A1V1I1P7</accession>
<dbReference type="EMBL" id="LN555523">
    <property type="protein sequence ID" value="CED94073.1"/>
    <property type="molecule type" value="Genomic_DNA"/>
</dbReference>
<evidence type="ECO:0000259" key="1">
    <source>
        <dbReference type="SMART" id="SM00873"/>
    </source>
</evidence>
<dbReference type="PANTHER" id="PTHR39209:SF2">
    <property type="entry name" value="CYTOPLASMIC PROTEIN"/>
    <property type="match status" value="1"/>
</dbReference>
<dbReference type="InterPro" id="IPR020825">
    <property type="entry name" value="Phe-tRNA_synthase-like_B3/B4"/>
</dbReference>